<dbReference type="AlphaFoldDB" id="A0AA40ED05"/>
<gene>
    <name evidence="1" type="ORF">B0T26DRAFT_670173</name>
</gene>
<keyword evidence="2" id="KW-1185">Reference proteome</keyword>
<dbReference type="EMBL" id="JAUIRO010000001">
    <property type="protein sequence ID" value="KAK0733807.1"/>
    <property type="molecule type" value="Genomic_DNA"/>
</dbReference>
<dbReference type="RefSeq" id="XP_060302684.1">
    <property type="nucleotide sequence ID" value="XM_060439147.1"/>
</dbReference>
<sequence length="151" mass="17460">MAYMPNGVHGHMLAMKPGGVTSFRPDERIPCSCCASCLLFLNPKYGMHPGLKKFQDAEFTEFLRGDKELRDWPDLEVAEEKRAEAAEKERRRHETLEKSRGTGIWRRDDDVSSINSREYDNPVVRRQERKEATRLFSYEGPYYGGEVLMAL</sequence>
<organism evidence="1 2">
    <name type="scientific">Lasiosphaeria miniovina</name>
    <dbReference type="NCBI Taxonomy" id="1954250"/>
    <lineage>
        <taxon>Eukaryota</taxon>
        <taxon>Fungi</taxon>
        <taxon>Dikarya</taxon>
        <taxon>Ascomycota</taxon>
        <taxon>Pezizomycotina</taxon>
        <taxon>Sordariomycetes</taxon>
        <taxon>Sordariomycetidae</taxon>
        <taxon>Sordariales</taxon>
        <taxon>Lasiosphaeriaceae</taxon>
        <taxon>Lasiosphaeria</taxon>
    </lineage>
</organism>
<evidence type="ECO:0000313" key="2">
    <source>
        <dbReference type="Proteomes" id="UP001172101"/>
    </source>
</evidence>
<dbReference type="Proteomes" id="UP001172101">
    <property type="component" value="Unassembled WGS sequence"/>
</dbReference>
<reference evidence="1" key="1">
    <citation type="submission" date="2023-06" db="EMBL/GenBank/DDBJ databases">
        <title>Genome-scale phylogeny and comparative genomics of the fungal order Sordariales.</title>
        <authorList>
            <consortium name="Lawrence Berkeley National Laboratory"/>
            <person name="Hensen N."/>
            <person name="Bonometti L."/>
            <person name="Westerberg I."/>
            <person name="Brannstrom I.O."/>
            <person name="Guillou S."/>
            <person name="Cros-Aarteil S."/>
            <person name="Calhoun S."/>
            <person name="Haridas S."/>
            <person name="Kuo A."/>
            <person name="Mondo S."/>
            <person name="Pangilinan J."/>
            <person name="Riley R."/>
            <person name="LaButti K."/>
            <person name="Andreopoulos B."/>
            <person name="Lipzen A."/>
            <person name="Chen C."/>
            <person name="Yanf M."/>
            <person name="Daum C."/>
            <person name="Ng V."/>
            <person name="Clum A."/>
            <person name="Steindorff A."/>
            <person name="Ohm R."/>
            <person name="Martin F."/>
            <person name="Silar P."/>
            <person name="Natvig D."/>
            <person name="Lalanne C."/>
            <person name="Gautier V."/>
            <person name="Ament-velasquez S.L."/>
            <person name="Kruys A."/>
            <person name="Hutchinson M.I."/>
            <person name="Powell A.J."/>
            <person name="Barry K."/>
            <person name="Miller A.N."/>
            <person name="Grigoriev I.V."/>
            <person name="Debuchy R."/>
            <person name="Gladieux P."/>
            <person name="Thoren M.H."/>
            <person name="Johannesson H."/>
        </authorList>
    </citation>
    <scope>NUCLEOTIDE SEQUENCE</scope>
    <source>
        <strain evidence="1">SMH2392-1A</strain>
    </source>
</reference>
<protein>
    <submittedName>
        <fullName evidence="1">Uncharacterized protein</fullName>
    </submittedName>
</protein>
<accession>A0AA40ED05</accession>
<evidence type="ECO:0000313" key="1">
    <source>
        <dbReference type="EMBL" id="KAK0733807.1"/>
    </source>
</evidence>
<dbReference type="GeneID" id="85322417"/>
<proteinExistence type="predicted"/>
<name>A0AA40ED05_9PEZI</name>
<comment type="caution">
    <text evidence="1">The sequence shown here is derived from an EMBL/GenBank/DDBJ whole genome shotgun (WGS) entry which is preliminary data.</text>
</comment>